<dbReference type="Gene3D" id="1.20.1070.10">
    <property type="entry name" value="Rhodopsin 7-helix transmembrane proteins"/>
    <property type="match status" value="1"/>
</dbReference>
<evidence type="ECO:0000256" key="14">
    <source>
        <dbReference type="ARBA" id="ARBA00023273"/>
    </source>
</evidence>
<sequence length="534" mass="60096">MIHFPLWFQMANLSYFPASSNRASINCRNGSSSTANSTLLCNSSFITNSTIGVPDLSHGDIAEMTVLAFICIVSLVANGVLFFAIRRGRKNDKDSPGSKLLLNVTSINILLTVLVLPWNICFLAMTYSPISTAWYKFYYMITITFEVLTKTTWLLVAVISFDRYCAIVRSSYPRMLPKKKIKQLPFWLFVSTVVLIALPVTVLCEVEYDENRHFYAVRRHTWKFFAFDLLYFLLPFGTMCFCWGKIFTLAWSKKLKVYLGKVDPPTELSSQIGTAETSVTDSKHLGMVHFMGLGRLSRSNSRESMSSTDSSTHAPGSRKTSIATTVVYNKSLKAVRTVCIIMGSFLLTVGTYTVSVLLEPFEVFGRRQPEWFYRLSMCLIFASSAVYPLVYGFFNRSIRNNVFLLCRSSQSRAQPPPPAGLPRRWSISSHLMDYLPTSAISRSNSRRTSADNVMANGRRRRSSASEESDNGSDLSIFRNFLRGPRASKRRESAPSRLQNSVLTSADGPPPEFILQMQRKHLEPPIVNAVQPVGN</sequence>
<feature type="transmembrane region" description="Helical" evidence="17">
    <location>
        <begin position="137"/>
        <end position="161"/>
    </location>
</feature>
<feature type="transmembrane region" description="Helical" evidence="17">
    <location>
        <begin position="229"/>
        <end position="251"/>
    </location>
</feature>
<dbReference type="GO" id="GO:0060170">
    <property type="term" value="C:ciliary membrane"/>
    <property type="evidence" value="ECO:0007669"/>
    <property type="project" value="UniProtKB-SubCell"/>
</dbReference>
<evidence type="ECO:0000256" key="1">
    <source>
        <dbReference type="ARBA" id="ARBA00004309"/>
    </source>
</evidence>
<feature type="transmembrane region" description="Helical" evidence="17">
    <location>
        <begin position="371"/>
        <end position="394"/>
    </location>
</feature>
<feature type="region of interest" description="Disordered" evidence="16">
    <location>
        <begin position="298"/>
        <end position="317"/>
    </location>
</feature>
<keyword evidence="14" id="KW-0966">Cell projection</keyword>
<keyword evidence="12" id="KW-0325">Glycoprotein</keyword>
<keyword evidence="6 17" id="KW-1133">Transmembrane helix</keyword>
<keyword evidence="7 15" id="KW-0297">G-protein coupled receptor</keyword>
<evidence type="ECO:0000256" key="17">
    <source>
        <dbReference type="SAM" id="Phobius"/>
    </source>
</evidence>
<feature type="compositionally biased region" description="Low complexity" evidence="16">
    <location>
        <begin position="298"/>
        <end position="311"/>
    </location>
</feature>
<keyword evidence="20" id="KW-1185">Reference proteome</keyword>
<evidence type="ECO:0000259" key="18">
    <source>
        <dbReference type="PROSITE" id="PS50262"/>
    </source>
</evidence>
<dbReference type="SUPFAM" id="SSF81321">
    <property type="entry name" value="Family A G protein-coupled receptor-like"/>
    <property type="match status" value="1"/>
</dbReference>
<evidence type="ECO:0000313" key="19">
    <source>
        <dbReference type="EMBL" id="GAU88457.1"/>
    </source>
</evidence>
<dbReference type="Proteomes" id="UP000186922">
    <property type="component" value="Unassembled WGS sequence"/>
</dbReference>
<dbReference type="GO" id="GO:0004930">
    <property type="term" value="F:G protein-coupled receptor activity"/>
    <property type="evidence" value="ECO:0007669"/>
    <property type="project" value="UniProtKB-KW"/>
</dbReference>
<evidence type="ECO:0000256" key="6">
    <source>
        <dbReference type="ARBA" id="ARBA00022989"/>
    </source>
</evidence>
<evidence type="ECO:0000313" key="20">
    <source>
        <dbReference type="Proteomes" id="UP000186922"/>
    </source>
</evidence>
<feature type="transmembrane region" description="Helical" evidence="17">
    <location>
        <begin position="338"/>
        <end position="359"/>
    </location>
</feature>
<dbReference type="InterPro" id="IPR000276">
    <property type="entry name" value="GPCR_Rhodpsn"/>
</dbReference>
<feature type="transmembrane region" description="Helical" evidence="17">
    <location>
        <begin position="106"/>
        <end position="125"/>
    </location>
</feature>
<comment type="subcellular location">
    <subcellularLocation>
        <location evidence="2">Cell membrane</location>
        <topology evidence="2">Multi-pass membrane protein</topology>
    </subcellularLocation>
    <subcellularLocation>
        <location evidence="1">Cell projection</location>
        <location evidence="1">Cilium membrane</location>
    </subcellularLocation>
</comment>
<dbReference type="Pfam" id="PF00001">
    <property type="entry name" value="7tm_1"/>
    <property type="match status" value="1"/>
</dbReference>
<accession>A0A1D1UMG8</accession>
<evidence type="ECO:0000256" key="11">
    <source>
        <dbReference type="ARBA" id="ARBA00023170"/>
    </source>
</evidence>
<evidence type="ECO:0000256" key="12">
    <source>
        <dbReference type="ARBA" id="ARBA00023180"/>
    </source>
</evidence>
<keyword evidence="13 15" id="KW-0807">Transducer</keyword>
<name>A0A1D1UMG8_RAMVA</name>
<feature type="transmembrane region" description="Helical" evidence="17">
    <location>
        <begin position="64"/>
        <end position="85"/>
    </location>
</feature>
<comment type="caution">
    <text evidence="19">The sequence shown here is derived from an EMBL/GenBank/DDBJ whole genome shotgun (WGS) entry which is preliminary data.</text>
</comment>
<reference evidence="19 20" key="1">
    <citation type="journal article" date="2016" name="Nat. Commun.">
        <title>Extremotolerant tardigrade genome and improved radiotolerance of human cultured cells by tardigrade-unique protein.</title>
        <authorList>
            <person name="Hashimoto T."/>
            <person name="Horikawa D.D."/>
            <person name="Saito Y."/>
            <person name="Kuwahara H."/>
            <person name="Kozuka-Hata H."/>
            <person name="Shin-I T."/>
            <person name="Minakuchi Y."/>
            <person name="Ohishi K."/>
            <person name="Motoyama A."/>
            <person name="Aizu T."/>
            <person name="Enomoto A."/>
            <person name="Kondo K."/>
            <person name="Tanaka S."/>
            <person name="Hara Y."/>
            <person name="Koshikawa S."/>
            <person name="Sagara H."/>
            <person name="Miura T."/>
            <person name="Yokobori S."/>
            <person name="Miyagawa K."/>
            <person name="Suzuki Y."/>
            <person name="Kubo T."/>
            <person name="Oyama M."/>
            <person name="Kohara Y."/>
            <person name="Fujiyama A."/>
            <person name="Arakawa K."/>
            <person name="Katayama T."/>
            <person name="Toyoda A."/>
            <person name="Kunieda T."/>
        </authorList>
    </citation>
    <scope>NUCLEOTIDE SEQUENCE [LARGE SCALE GENOMIC DNA]</scope>
    <source>
        <strain evidence="19 20">YOKOZUNA-1</strain>
    </source>
</reference>
<dbReference type="AlphaFoldDB" id="A0A1D1UMG8"/>
<dbReference type="PROSITE" id="PS00237">
    <property type="entry name" value="G_PROTEIN_RECEP_F1_1"/>
    <property type="match status" value="1"/>
</dbReference>
<keyword evidence="11 15" id="KW-0675">Receptor</keyword>
<keyword evidence="8" id="KW-0969">Cilium</keyword>
<comment type="similarity">
    <text evidence="15">Belongs to the G-protein coupled receptor 1 family.</text>
</comment>
<feature type="region of interest" description="Disordered" evidence="16">
    <location>
        <begin position="442"/>
        <end position="472"/>
    </location>
</feature>
<keyword evidence="9 17" id="KW-0472">Membrane</keyword>
<dbReference type="PROSITE" id="PS50262">
    <property type="entry name" value="G_PROTEIN_RECEP_F1_2"/>
    <property type="match status" value="1"/>
</dbReference>
<proteinExistence type="inferred from homology"/>
<evidence type="ECO:0000256" key="4">
    <source>
        <dbReference type="ARBA" id="ARBA00022475"/>
    </source>
</evidence>
<dbReference type="PANTHER" id="PTHR22752">
    <property type="entry name" value="G PROTEIN-COUPLED RECEPTOR"/>
    <property type="match status" value="1"/>
</dbReference>
<evidence type="ECO:0000256" key="16">
    <source>
        <dbReference type="SAM" id="MobiDB-lite"/>
    </source>
</evidence>
<keyword evidence="5 15" id="KW-0812">Transmembrane</keyword>
<dbReference type="EMBL" id="BDGG01000001">
    <property type="protein sequence ID" value="GAU88457.1"/>
    <property type="molecule type" value="Genomic_DNA"/>
</dbReference>
<gene>
    <name evidence="19" type="primary">RvY_01153</name>
    <name evidence="19" type="synonym">RvY_01153.1</name>
    <name evidence="19" type="ORF">RvY_01153-1</name>
</gene>
<evidence type="ECO:0000256" key="15">
    <source>
        <dbReference type="RuleBase" id="RU000688"/>
    </source>
</evidence>
<feature type="region of interest" description="Disordered" evidence="16">
    <location>
        <begin position="485"/>
        <end position="511"/>
    </location>
</feature>
<dbReference type="PRINTS" id="PR00237">
    <property type="entry name" value="GPCRRHODOPSN"/>
</dbReference>
<feature type="domain" description="G-protein coupled receptors family 1 profile" evidence="18">
    <location>
        <begin position="77"/>
        <end position="391"/>
    </location>
</feature>
<protein>
    <recommendedName>
        <fullName evidence="18">G-protein coupled receptors family 1 profile domain-containing protein</fullName>
    </recommendedName>
</protein>
<evidence type="ECO:0000256" key="13">
    <source>
        <dbReference type="ARBA" id="ARBA00023224"/>
    </source>
</evidence>
<evidence type="ECO:0000256" key="9">
    <source>
        <dbReference type="ARBA" id="ARBA00023136"/>
    </source>
</evidence>
<evidence type="ECO:0000256" key="7">
    <source>
        <dbReference type="ARBA" id="ARBA00023040"/>
    </source>
</evidence>
<keyword evidence="4" id="KW-1003">Cell membrane</keyword>
<keyword evidence="10" id="KW-1015">Disulfide bond</keyword>
<feature type="transmembrane region" description="Helical" evidence="17">
    <location>
        <begin position="184"/>
        <end position="203"/>
    </location>
</feature>
<evidence type="ECO:0000256" key="3">
    <source>
        <dbReference type="ARBA" id="ARBA00022473"/>
    </source>
</evidence>
<evidence type="ECO:0000256" key="5">
    <source>
        <dbReference type="ARBA" id="ARBA00022692"/>
    </source>
</evidence>
<dbReference type="STRING" id="947166.A0A1D1UMG8"/>
<organism evidence="19 20">
    <name type="scientific">Ramazzottius varieornatus</name>
    <name type="common">Water bear</name>
    <name type="synonym">Tardigrade</name>
    <dbReference type="NCBI Taxonomy" id="947166"/>
    <lineage>
        <taxon>Eukaryota</taxon>
        <taxon>Metazoa</taxon>
        <taxon>Ecdysozoa</taxon>
        <taxon>Tardigrada</taxon>
        <taxon>Eutardigrada</taxon>
        <taxon>Parachela</taxon>
        <taxon>Hypsibioidea</taxon>
        <taxon>Ramazzottiidae</taxon>
        <taxon>Ramazzottius</taxon>
    </lineage>
</organism>
<keyword evidence="3" id="KW-0217">Developmental protein</keyword>
<feature type="compositionally biased region" description="Polar residues" evidence="16">
    <location>
        <begin position="442"/>
        <end position="451"/>
    </location>
</feature>
<evidence type="ECO:0000256" key="2">
    <source>
        <dbReference type="ARBA" id="ARBA00004651"/>
    </source>
</evidence>
<evidence type="ECO:0000256" key="8">
    <source>
        <dbReference type="ARBA" id="ARBA00023069"/>
    </source>
</evidence>
<evidence type="ECO:0000256" key="10">
    <source>
        <dbReference type="ARBA" id="ARBA00023157"/>
    </source>
</evidence>
<dbReference type="InterPro" id="IPR017452">
    <property type="entry name" value="GPCR_Rhodpsn_7TM"/>
</dbReference>
<dbReference type="PANTHER" id="PTHR22752:SF10">
    <property type="entry name" value="G-PROTEIN COUPLED RECEPTOR 161"/>
    <property type="match status" value="1"/>
</dbReference>
<dbReference type="CDD" id="cd00637">
    <property type="entry name" value="7tm_classA_rhodopsin-like"/>
    <property type="match status" value="1"/>
</dbReference>
<dbReference type="OrthoDB" id="5980076at2759"/>